<dbReference type="Pfam" id="PF17919">
    <property type="entry name" value="RT_RNaseH_2"/>
    <property type="match status" value="1"/>
</dbReference>
<keyword evidence="2" id="KW-0064">Aspartyl protease</keyword>
<keyword evidence="4" id="KW-0862">Zinc</keyword>
<evidence type="ECO:0000256" key="6">
    <source>
        <dbReference type="SAM" id="SignalP"/>
    </source>
</evidence>
<keyword evidence="1" id="KW-0645">Protease</keyword>
<dbReference type="Pfam" id="PF08284">
    <property type="entry name" value="RVP_2"/>
    <property type="match status" value="1"/>
</dbReference>
<name>A0A699GQV7_TANCI</name>
<accession>A0A699GQV7</accession>
<feature type="signal peptide" evidence="6">
    <location>
        <begin position="1"/>
        <end position="16"/>
    </location>
</feature>
<evidence type="ECO:0000256" key="4">
    <source>
        <dbReference type="PROSITE-ProRule" id="PRU00047"/>
    </source>
</evidence>
<dbReference type="SUPFAM" id="SSF56672">
    <property type="entry name" value="DNA/RNA polymerases"/>
    <property type="match status" value="1"/>
</dbReference>
<dbReference type="GO" id="GO:0003964">
    <property type="term" value="F:RNA-directed DNA polymerase activity"/>
    <property type="evidence" value="ECO:0007669"/>
    <property type="project" value="UniProtKB-KW"/>
</dbReference>
<evidence type="ECO:0000256" key="1">
    <source>
        <dbReference type="ARBA" id="ARBA00022670"/>
    </source>
</evidence>
<dbReference type="InterPro" id="IPR043128">
    <property type="entry name" value="Rev_trsase/Diguanyl_cyclase"/>
</dbReference>
<proteinExistence type="predicted"/>
<dbReference type="SUPFAM" id="SSF57756">
    <property type="entry name" value="Retrovirus zinc finger-like domains"/>
    <property type="match status" value="1"/>
</dbReference>
<feature type="region of interest" description="Disordered" evidence="5">
    <location>
        <begin position="225"/>
        <end position="249"/>
    </location>
</feature>
<evidence type="ECO:0000256" key="2">
    <source>
        <dbReference type="ARBA" id="ARBA00022750"/>
    </source>
</evidence>
<feature type="region of interest" description="Disordered" evidence="5">
    <location>
        <begin position="40"/>
        <end position="59"/>
    </location>
</feature>
<dbReference type="Gene3D" id="3.30.70.270">
    <property type="match status" value="1"/>
</dbReference>
<dbReference type="InterPro" id="IPR036875">
    <property type="entry name" value="Znf_CCHC_sf"/>
</dbReference>
<evidence type="ECO:0000256" key="5">
    <source>
        <dbReference type="SAM" id="MobiDB-lite"/>
    </source>
</evidence>
<dbReference type="PROSITE" id="PS50158">
    <property type="entry name" value="ZF_CCHC"/>
    <property type="match status" value="1"/>
</dbReference>
<keyword evidence="8" id="KW-0808">Transferase</keyword>
<keyword evidence="2" id="KW-0378">Hydrolase</keyword>
<dbReference type="AlphaFoldDB" id="A0A699GQV7"/>
<dbReference type="InterPro" id="IPR053134">
    <property type="entry name" value="RNA-dir_DNA_polymerase"/>
</dbReference>
<feature type="chain" id="PRO_5025549153" evidence="6">
    <location>
        <begin position="17"/>
        <end position="1009"/>
    </location>
</feature>
<dbReference type="InterPro" id="IPR001878">
    <property type="entry name" value="Znf_CCHC"/>
</dbReference>
<dbReference type="PANTHER" id="PTHR24559:SF427">
    <property type="entry name" value="RNA-DIRECTED DNA POLYMERASE"/>
    <property type="match status" value="1"/>
</dbReference>
<evidence type="ECO:0000256" key="3">
    <source>
        <dbReference type="ARBA" id="ARBA00023125"/>
    </source>
</evidence>
<dbReference type="GO" id="GO:0006508">
    <property type="term" value="P:proteolysis"/>
    <property type="evidence" value="ECO:0007669"/>
    <property type="project" value="UniProtKB-KW"/>
</dbReference>
<dbReference type="CDD" id="cd01647">
    <property type="entry name" value="RT_LTR"/>
    <property type="match status" value="1"/>
</dbReference>
<feature type="domain" description="CCHC-type" evidence="7">
    <location>
        <begin position="630"/>
        <end position="645"/>
    </location>
</feature>
<dbReference type="GO" id="GO:0008270">
    <property type="term" value="F:zinc ion binding"/>
    <property type="evidence" value="ECO:0007669"/>
    <property type="project" value="UniProtKB-KW"/>
</dbReference>
<dbReference type="InterPro" id="IPR043502">
    <property type="entry name" value="DNA/RNA_pol_sf"/>
</dbReference>
<dbReference type="GO" id="GO:0004190">
    <property type="term" value="F:aspartic-type endopeptidase activity"/>
    <property type="evidence" value="ECO:0007669"/>
    <property type="project" value="UniProtKB-KW"/>
</dbReference>
<reference evidence="8" key="1">
    <citation type="journal article" date="2019" name="Sci. Rep.">
        <title>Draft genome of Tanacetum cinerariifolium, the natural source of mosquito coil.</title>
        <authorList>
            <person name="Yamashiro T."/>
            <person name="Shiraishi A."/>
            <person name="Satake H."/>
            <person name="Nakayama K."/>
        </authorList>
    </citation>
    <scope>NUCLEOTIDE SEQUENCE</scope>
</reference>
<dbReference type="EMBL" id="BKCJ010041224">
    <property type="protein sequence ID" value="GEV99115.1"/>
    <property type="molecule type" value="Genomic_DNA"/>
</dbReference>
<keyword evidence="3" id="KW-0238">DNA-binding</keyword>
<keyword evidence="4" id="KW-0479">Metal-binding</keyword>
<dbReference type="InterPro" id="IPR041577">
    <property type="entry name" value="RT_RNaseH_2"/>
</dbReference>
<keyword evidence="8" id="KW-0548">Nucleotidyltransferase</keyword>
<keyword evidence="6" id="KW-0732">Signal</keyword>
<feature type="region of interest" description="Disordered" evidence="5">
    <location>
        <begin position="400"/>
        <end position="441"/>
    </location>
</feature>
<dbReference type="Gene3D" id="3.10.10.10">
    <property type="entry name" value="HIV Type 1 Reverse Transcriptase, subunit A, domain 1"/>
    <property type="match status" value="1"/>
</dbReference>
<feature type="compositionally biased region" description="Gly residues" evidence="5">
    <location>
        <begin position="409"/>
        <end position="422"/>
    </location>
</feature>
<evidence type="ECO:0000259" key="7">
    <source>
        <dbReference type="PROSITE" id="PS50158"/>
    </source>
</evidence>
<dbReference type="Pfam" id="PF00078">
    <property type="entry name" value="RVT_1"/>
    <property type="match status" value="1"/>
</dbReference>
<dbReference type="Gene3D" id="4.10.60.10">
    <property type="entry name" value="Zinc finger, CCHC-type"/>
    <property type="match status" value="1"/>
</dbReference>
<gene>
    <name evidence="8" type="ORF">Tci_171092</name>
</gene>
<sequence>MAAPIISISILIGSISVEVPVAPEVGAATVASPAGVLELDTHSSSEADPSESSPPPVSVASMVSPFLDHTAPILPAPSVVVAPSSEFPFAPVVAPPEIRQRRAILILPGEDIPIGRLYRTHLGGPCRALTMRKLVRPLPSHRLALRYTSHHLDCFTSRSSSGCSSSDRSSSGHSISGYSLSGHTSPDTTIADSSTPLRFVYLPLTRTLRCSEAYLRWRSAPLSTMYPPTTSESSARDSSSESSAGSSRKRCRSSVATVTSYVHTTRALVSSHADLLQPCKKFRNSISPEDSVEEDIETDVLEDIEADAMAVEVAVNRDVMAGVNADIDMEVDVEVDVEDEVGDEVESSDRGTMKVGVDVVDEIDISDGMLIPDAMKHLEQVKEALAAYEATRAVNALEAENQSQNGSEGDNGNGGDGNGGNINGEDGNGRNGNPNKNDRGARPVAQEYTYQDFMKCQPLNFKGTKGVVGLIRTVRTEAAFAMSWRELMKLMPEVYCPKNEIQRMESELWSPRRRIGLRDSLEGYEVKNAKNKCRLEVKQRDNRRQQPSFKRQNVGGQNVARAYTTGNNKKRRYAGPLPYCSKCKLHHEEPCTVKCGKCNKVGNMALDCKNAVVVPTTQRAPVVNQRVPSCFECGRQGHYRNECPKLKNQNRRNKAGKKTKEARGKAYVLGGGEANLDSNVVMSTFLLNNHYASLIFDSGADWSFMSSTFSTLLDITPATLDKKTKDKSEEKRFEDVPIVRDFLEVFPEDLPGLPPLRQVKFQINLVLGATPMARTPYRLAPTKLQKLSTQLQELSDKGFIRSSSLPWGAPVLFVKKKDGSFWMCIDYRELNKLTVKNSYPLLRIDDLFDQLQGLRVYSKIDIRFGYHQLRVREKDILKTTFRTRYCYYEFQVMPFGLTNAPASEKAEAAFQLLKQKLCSAPILALPEGSENFVAYCDASRNGLCTVLMQTEKVIAYESRQLKIHEKNYITHDLELRAVVFALKCGDIIWKASVVANALSHKERIKPLRV</sequence>
<protein>
    <submittedName>
        <fullName evidence="8">Putative reverse transcriptase domain-containing protein</fullName>
    </submittedName>
</protein>
<keyword evidence="4" id="KW-0863">Zinc-finger</keyword>
<dbReference type="GO" id="GO:0003677">
    <property type="term" value="F:DNA binding"/>
    <property type="evidence" value="ECO:0007669"/>
    <property type="project" value="UniProtKB-KW"/>
</dbReference>
<dbReference type="SMART" id="SM00343">
    <property type="entry name" value="ZnF_C2HC"/>
    <property type="match status" value="2"/>
</dbReference>
<organism evidence="8">
    <name type="scientific">Tanacetum cinerariifolium</name>
    <name type="common">Dalmatian daisy</name>
    <name type="synonym">Chrysanthemum cinerariifolium</name>
    <dbReference type="NCBI Taxonomy" id="118510"/>
    <lineage>
        <taxon>Eukaryota</taxon>
        <taxon>Viridiplantae</taxon>
        <taxon>Streptophyta</taxon>
        <taxon>Embryophyta</taxon>
        <taxon>Tracheophyta</taxon>
        <taxon>Spermatophyta</taxon>
        <taxon>Magnoliopsida</taxon>
        <taxon>eudicotyledons</taxon>
        <taxon>Gunneridae</taxon>
        <taxon>Pentapetalae</taxon>
        <taxon>asterids</taxon>
        <taxon>campanulids</taxon>
        <taxon>Asterales</taxon>
        <taxon>Asteraceae</taxon>
        <taxon>Asteroideae</taxon>
        <taxon>Anthemideae</taxon>
        <taxon>Anthemidinae</taxon>
        <taxon>Tanacetum</taxon>
    </lineage>
</organism>
<dbReference type="InterPro" id="IPR000477">
    <property type="entry name" value="RT_dom"/>
</dbReference>
<keyword evidence="8" id="KW-0695">RNA-directed DNA polymerase</keyword>
<dbReference type="PANTHER" id="PTHR24559">
    <property type="entry name" value="TRANSPOSON TY3-I GAG-POL POLYPROTEIN"/>
    <property type="match status" value="1"/>
</dbReference>
<evidence type="ECO:0000313" key="8">
    <source>
        <dbReference type="EMBL" id="GEV99115.1"/>
    </source>
</evidence>
<comment type="caution">
    <text evidence="8">The sequence shown here is derived from an EMBL/GenBank/DDBJ whole genome shotgun (WGS) entry which is preliminary data.</text>
</comment>